<organism evidence="2 3">
    <name type="scientific">Pontibacter burrus</name>
    <dbReference type="NCBI Taxonomy" id="2704466"/>
    <lineage>
        <taxon>Bacteria</taxon>
        <taxon>Pseudomonadati</taxon>
        <taxon>Bacteroidota</taxon>
        <taxon>Cytophagia</taxon>
        <taxon>Cytophagales</taxon>
        <taxon>Hymenobacteraceae</taxon>
        <taxon>Pontibacter</taxon>
    </lineage>
</organism>
<sequence>MKDNLPTITLLIATYIIVNLTNYLVGFEYKLHEEGVFTYKFIVDVLSWAVVYMLLQFLYKKLIFRRNISQ</sequence>
<keyword evidence="3" id="KW-1185">Reference proteome</keyword>
<reference evidence="2 3" key="1">
    <citation type="submission" date="2020-02" db="EMBL/GenBank/DDBJ databases">
        <authorList>
            <person name="Kim M.K."/>
        </authorList>
    </citation>
    <scope>NUCLEOTIDE SEQUENCE [LARGE SCALE GENOMIC DNA]</scope>
    <source>
        <strain evidence="2 3">BT327</strain>
    </source>
</reference>
<feature type="transmembrane region" description="Helical" evidence="1">
    <location>
        <begin position="7"/>
        <end position="25"/>
    </location>
</feature>
<evidence type="ECO:0000313" key="2">
    <source>
        <dbReference type="EMBL" id="NEM98344.1"/>
    </source>
</evidence>
<evidence type="ECO:0000313" key="3">
    <source>
        <dbReference type="Proteomes" id="UP000474777"/>
    </source>
</evidence>
<evidence type="ECO:0000256" key="1">
    <source>
        <dbReference type="SAM" id="Phobius"/>
    </source>
</evidence>
<dbReference type="EMBL" id="JAAGWD010000004">
    <property type="protein sequence ID" value="NEM98344.1"/>
    <property type="molecule type" value="Genomic_DNA"/>
</dbReference>
<keyword evidence="1" id="KW-0812">Transmembrane</keyword>
<protein>
    <submittedName>
        <fullName evidence="2">Uncharacterized protein</fullName>
    </submittedName>
</protein>
<keyword evidence="1" id="KW-1133">Transmembrane helix</keyword>
<comment type="caution">
    <text evidence="2">The sequence shown here is derived from an EMBL/GenBank/DDBJ whole genome shotgun (WGS) entry which is preliminary data.</text>
</comment>
<gene>
    <name evidence="2" type="ORF">GXP69_11610</name>
</gene>
<accession>A0A6B3LY33</accession>
<keyword evidence="1" id="KW-0472">Membrane</keyword>
<dbReference type="RefSeq" id="WP_163915225.1">
    <property type="nucleotide sequence ID" value="NZ_JAAGWD010000004.1"/>
</dbReference>
<feature type="transmembrane region" description="Helical" evidence="1">
    <location>
        <begin position="37"/>
        <end position="59"/>
    </location>
</feature>
<proteinExistence type="predicted"/>
<dbReference type="Proteomes" id="UP000474777">
    <property type="component" value="Unassembled WGS sequence"/>
</dbReference>
<name>A0A6B3LY33_9BACT</name>
<dbReference type="AlphaFoldDB" id="A0A6B3LY33"/>